<protein>
    <recommendedName>
        <fullName evidence="9">Peptidase M43 pregnancy-associated plasma-A domain-containing protein</fullName>
    </recommendedName>
</protein>
<dbReference type="InterPro" id="IPR008754">
    <property type="entry name" value="Peptidase_M43"/>
</dbReference>
<accession>A0A0D2C3S3</accession>
<dbReference type="Gene3D" id="3.40.390.10">
    <property type="entry name" value="Collagenase (Catalytic Domain)"/>
    <property type="match status" value="1"/>
</dbReference>
<reference evidence="10 11" key="1">
    <citation type="submission" date="2015-01" db="EMBL/GenBank/DDBJ databases">
        <title>The Genome Sequence of Exophiala spinifera CBS89968.</title>
        <authorList>
            <consortium name="The Broad Institute Genomics Platform"/>
            <person name="Cuomo C."/>
            <person name="de Hoog S."/>
            <person name="Gorbushina A."/>
            <person name="Stielow B."/>
            <person name="Teixiera M."/>
            <person name="Abouelleil A."/>
            <person name="Chapman S.B."/>
            <person name="Priest M."/>
            <person name="Young S.K."/>
            <person name="Wortman J."/>
            <person name="Nusbaum C."/>
            <person name="Birren B."/>
        </authorList>
    </citation>
    <scope>NUCLEOTIDE SEQUENCE [LARGE SCALE GENOMIC DNA]</scope>
    <source>
        <strain evidence="10 11">CBS 89968</strain>
    </source>
</reference>
<keyword evidence="5" id="KW-0378">Hydrolase</keyword>
<evidence type="ECO:0000313" key="11">
    <source>
        <dbReference type="Proteomes" id="UP000053328"/>
    </source>
</evidence>
<name>A0A0D2C3S3_9EURO</name>
<dbReference type="InterPro" id="IPR024079">
    <property type="entry name" value="MetalloPept_cat_dom_sf"/>
</dbReference>
<dbReference type="HOGENOM" id="CLU_048726_2_1_1"/>
<dbReference type="STRING" id="91928.A0A0D2C3S3"/>
<evidence type="ECO:0000256" key="6">
    <source>
        <dbReference type="ARBA" id="ARBA00022833"/>
    </source>
</evidence>
<evidence type="ECO:0000256" key="7">
    <source>
        <dbReference type="ARBA" id="ARBA00023049"/>
    </source>
</evidence>
<keyword evidence="11" id="KW-1185">Reference proteome</keyword>
<dbReference type="GO" id="GO:0046872">
    <property type="term" value="F:metal ion binding"/>
    <property type="evidence" value="ECO:0007669"/>
    <property type="project" value="UniProtKB-KW"/>
</dbReference>
<dbReference type="GO" id="GO:0006508">
    <property type="term" value="P:proteolysis"/>
    <property type="evidence" value="ECO:0007669"/>
    <property type="project" value="UniProtKB-KW"/>
</dbReference>
<comment type="similarity">
    <text evidence="1">Belongs to the peptidase M43B family.</text>
</comment>
<gene>
    <name evidence="10" type="ORF">PV08_02582</name>
</gene>
<keyword evidence="3" id="KW-0479">Metal-binding</keyword>
<keyword evidence="8" id="KW-1015">Disulfide bond</keyword>
<evidence type="ECO:0000256" key="4">
    <source>
        <dbReference type="ARBA" id="ARBA00022729"/>
    </source>
</evidence>
<keyword evidence="6" id="KW-0862">Zinc</keyword>
<evidence type="ECO:0000256" key="2">
    <source>
        <dbReference type="ARBA" id="ARBA00022670"/>
    </source>
</evidence>
<dbReference type="GeneID" id="27329665"/>
<keyword evidence="2" id="KW-0645">Protease</keyword>
<evidence type="ECO:0000259" key="9">
    <source>
        <dbReference type="Pfam" id="PF05572"/>
    </source>
</evidence>
<dbReference type="OrthoDB" id="536211at2759"/>
<dbReference type="Pfam" id="PF05572">
    <property type="entry name" value="Peptidase_M43"/>
    <property type="match status" value="1"/>
</dbReference>
<proteinExistence type="inferred from homology"/>
<keyword evidence="7" id="KW-0482">Metalloprotease</keyword>
<dbReference type="EMBL" id="KN847493">
    <property type="protein sequence ID" value="KIW18294.1"/>
    <property type="molecule type" value="Genomic_DNA"/>
</dbReference>
<evidence type="ECO:0000256" key="1">
    <source>
        <dbReference type="ARBA" id="ARBA00008721"/>
    </source>
</evidence>
<dbReference type="GO" id="GO:0008237">
    <property type="term" value="F:metallopeptidase activity"/>
    <property type="evidence" value="ECO:0007669"/>
    <property type="project" value="UniProtKB-KW"/>
</dbReference>
<dbReference type="PANTHER" id="PTHR47466">
    <property type="match status" value="1"/>
</dbReference>
<sequence>MVRDQFKYLAAAYTDAGIGFRLAGVDRVTNDTWARNGDDANMKRALRRGTYSALNVYYQSLLQADSNTPGLPAGSVLLGFCTLPVAGVYAGMDPAAYALDGCNILSATMPGGSYAGYNLGGTTAHEVGHWNGLLHTFAGNSCAASDFGDYVADTPQERTSTSEYCCVPPSF</sequence>
<evidence type="ECO:0000256" key="8">
    <source>
        <dbReference type="ARBA" id="ARBA00023157"/>
    </source>
</evidence>
<evidence type="ECO:0000256" key="3">
    <source>
        <dbReference type="ARBA" id="ARBA00022723"/>
    </source>
</evidence>
<dbReference type="Proteomes" id="UP000053328">
    <property type="component" value="Unassembled WGS sequence"/>
</dbReference>
<dbReference type="SUPFAM" id="SSF55486">
    <property type="entry name" value="Metalloproteases ('zincins'), catalytic domain"/>
    <property type="match status" value="1"/>
</dbReference>
<dbReference type="AlphaFoldDB" id="A0A0D2C3S3"/>
<keyword evidence="4" id="KW-0732">Signal</keyword>
<dbReference type="RefSeq" id="XP_016238510.1">
    <property type="nucleotide sequence ID" value="XM_016376940.1"/>
</dbReference>
<evidence type="ECO:0000313" key="10">
    <source>
        <dbReference type="EMBL" id="KIW18294.1"/>
    </source>
</evidence>
<dbReference type="VEuPathDB" id="FungiDB:PV08_02582"/>
<organism evidence="10 11">
    <name type="scientific">Exophiala spinifera</name>
    <dbReference type="NCBI Taxonomy" id="91928"/>
    <lineage>
        <taxon>Eukaryota</taxon>
        <taxon>Fungi</taxon>
        <taxon>Dikarya</taxon>
        <taxon>Ascomycota</taxon>
        <taxon>Pezizomycotina</taxon>
        <taxon>Eurotiomycetes</taxon>
        <taxon>Chaetothyriomycetidae</taxon>
        <taxon>Chaetothyriales</taxon>
        <taxon>Herpotrichiellaceae</taxon>
        <taxon>Exophiala</taxon>
    </lineage>
</organism>
<evidence type="ECO:0000256" key="5">
    <source>
        <dbReference type="ARBA" id="ARBA00022801"/>
    </source>
</evidence>
<feature type="domain" description="Peptidase M43 pregnancy-associated plasma-A" evidence="9">
    <location>
        <begin position="120"/>
        <end position="160"/>
    </location>
</feature>
<dbReference type="PANTHER" id="PTHR47466:SF1">
    <property type="entry name" value="METALLOPROTEASE MEP1 (AFU_ORTHOLOGUE AFUA_1G07730)-RELATED"/>
    <property type="match status" value="1"/>
</dbReference>